<name>A0A6G5A5W6_RHIMP</name>
<evidence type="ECO:0000313" key="2">
    <source>
        <dbReference type="EMBL" id="NIE46395.1"/>
    </source>
</evidence>
<evidence type="ECO:0000256" key="1">
    <source>
        <dbReference type="SAM" id="SignalP"/>
    </source>
</evidence>
<reference evidence="2" key="1">
    <citation type="submission" date="2020-03" db="EMBL/GenBank/DDBJ databases">
        <title>A transcriptome and proteome of the tick Rhipicephalus microplus shaped by the genetic composition of its hosts and developmental stage.</title>
        <authorList>
            <person name="Garcia G.R."/>
            <person name="Ribeiro J.M.C."/>
            <person name="Maruyama S.R."/>
            <person name="Gardinasse L.G."/>
            <person name="Nelson K."/>
            <person name="Ferreira B.R."/>
            <person name="Andrade T.G."/>
            <person name="Santos I.K.F.M."/>
        </authorList>
    </citation>
    <scope>NUCLEOTIDE SEQUENCE</scope>
    <source>
        <strain evidence="2">NSGR</strain>
        <tissue evidence="2">Salivary glands</tissue>
    </source>
</reference>
<keyword evidence="1" id="KW-0732">Signal</keyword>
<sequence length="92" mass="10093">MKAVIVLAFTAFALIIHDCYSEVLDTTPMSFKDKCTNETCRRTVDNSGRRRTEGCPSGCLCVLQGSDSQDNMNGTCYLLTTTTKPTTTINES</sequence>
<protein>
    <submittedName>
        <fullName evidence="2">Putative conserved secreted protein</fullName>
    </submittedName>
</protein>
<dbReference type="EMBL" id="GIKN01004122">
    <property type="protein sequence ID" value="NIE46395.1"/>
    <property type="molecule type" value="Transcribed_RNA"/>
</dbReference>
<organism evidence="2">
    <name type="scientific">Rhipicephalus microplus</name>
    <name type="common">Cattle tick</name>
    <name type="synonym">Boophilus microplus</name>
    <dbReference type="NCBI Taxonomy" id="6941"/>
    <lineage>
        <taxon>Eukaryota</taxon>
        <taxon>Metazoa</taxon>
        <taxon>Ecdysozoa</taxon>
        <taxon>Arthropoda</taxon>
        <taxon>Chelicerata</taxon>
        <taxon>Arachnida</taxon>
        <taxon>Acari</taxon>
        <taxon>Parasitiformes</taxon>
        <taxon>Ixodida</taxon>
        <taxon>Ixodoidea</taxon>
        <taxon>Ixodidae</taxon>
        <taxon>Rhipicephalinae</taxon>
        <taxon>Rhipicephalus</taxon>
        <taxon>Boophilus</taxon>
    </lineage>
</organism>
<feature type="chain" id="PRO_5026323794" evidence="1">
    <location>
        <begin position="22"/>
        <end position="92"/>
    </location>
</feature>
<proteinExistence type="predicted"/>
<feature type="signal peptide" evidence="1">
    <location>
        <begin position="1"/>
        <end position="21"/>
    </location>
</feature>
<accession>A0A6G5A5W6</accession>
<dbReference type="AlphaFoldDB" id="A0A6G5A5W6"/>